<organism evidence="2">
    <name type="scientific">Brachypodium distachyon</name>
    <name type="common">Purple false brome</name>
    <name type="synonym">Trachynia distachya</name>
    <dbReference type="NCBI Taxonomy" id="15368"/>
    <lineage>
        <taxon>Eukaryota</taxon>
        <taxon>Viridiplantae</taxon>
        <taxon>Streptophyta</taxon>
        <taxon>Embryophyta</taxon>
        <taxon>Tracheophyta</taxon>
        <taxon>Spermatophyta</taxon>
        <taxon>Magnoliopsida</taxon>
        <taxon>Liliopsida</taxon>
        <taxon>Poales</taxon>
        <taxon>Poaceae</taxon>
        <taxon>BOP clade</taxon>
        <taxon>Pooideae</taxon>
        <taxon>Stipodae</taxon>
        <taxon>Brachypodieae</taxon>
        <taxon>Brachypodium</taxon>
    </lineage>
</organism>
<gene>
    <name evidence="2" type="ORF">BRADI_3g17519v3</name>
</gene>
<evidence type="ECO:0000256" key="1">
    <source>
        <dbReference type="SAM" id="MobiDB-lite"/>
    </source>
</evidence>
<reference evidence="2" key="2">
    <citation type="submission" date="2017-06" db="EMBL/GenBank/DDBJ databases">
        <title>WGS assembly of Brachypodium distachyon.</title>
        <authorList>
            <consortium name="The International Brachypodium Initiative"/>
            <person name="Lucas S."/>
            <person name="Harmon-Smith M."/>
            <person name="Lail K."/>
            <person name="Tice H."/>
            <person name="Grimwood J."/>
            <person name="Bruce D."/>
            <person name="Barry K."/>
            <person name="Shu S."/>
            <person name="Lindquist E."/>
            <person name="Wang M."/>
            <person name="Pitluck S."/>
            <person name="Vogel J.P."/>
            <person name="Garvin D.F."/>
            <person name="Mockler T.C."/>
            <person name="Schmutz J."/>
            <person name="Rokhsar D."/>
            <person name="Bevan M.W."/>
        </authorList>
    </citation>
    <scope>NUCLEOTIDE SEQUENCE</scope>
    <source>
        <strain evidence="2">Bd21</strain>
    </source>
</reference>
<dbReference type="Proteomes" id="UP000008810">
    <property type="component" value="Chromosome 3"/>
</dbReference>
<feature type="compositionally biased region" description="Basic and acidic residues" evidence="1">
    <location>
        <begin position="1"/>
        <end position="16"/>
    </location>
</feature>
<feature type="region of interest" description="Disordered" evidence="1">
    <location>
        <begin position="1"/>
        <end position="121"/>
    </location>
</feature>
<name>A0A2K2CXS8_BRADI</name>
<dbReference type="InParanoid" id="A0A2K2CXS8"/>
<accession>A0A2K2CXS8</accession>
<feature type="compositionally biased region" description="Low complexity" evidence="1">
    <location>
        <begin position="30"/>
        <end position="45"/>
    </location>
</feature>
<protein>
    <submittedName>
        <fullName evidence="2 3">Uncharacterized protein</fullName>
    </submittedName>
</protein>
<proteinExistence type="predicted"/>
<dbReference type="AlphaFoldDB" id="A0A2K2CXS8"/>
<evidence type="ECO:0000313" key="2">
    <source>
        <dbReference type="EMBL" id="PNT66839.1"/>
    </source>
</evidence>
<reference evidence="3" key="3">
    <citation type="submission" date="2018-08" db="UniProtKB">
        <authorList>
            <consortium name="EnsemblPlants"/>
        </authorList>
    </citation>
    <scope>IDENTIFICATION</scope>
    <source>
        <strain evidence="3">cv. Bd21</strain>
    </source>
</reference>
<dbReference type="EnsemblPlants" id="PNT66839">
    <property type="protein sequence ID" value="PNT66839"/>
    <property type="gene ID" value="BRADI_3g17519v3"/>
</dbReference>
<sequence length="121" mass="13054">MRSPHEATPRAYDAHALRTPHRAPARGHQAGARASPGAAAQQRSPDFWCAGRRPCMTSAPSLELAGAEDRPNHQVPFPARRLCPSLDHPQPSSTTCTGGESLGDELGSKQGGEKRERRGRR</sequence>
<dbReference type="Gramene" id="PNT66839">
    <property type="protein sequence ID" value="PNT66839"/>
    <property type="gene ID" value="BRADI_3g17519v3"/>
</dbReference>
<keyword evidence="4" id="KW-1185">Reference proteome</keyword>
<evidence type="ECO:0000313" key="3">
    <source>
        <dbReference type="EnsemblPlants" id="PNT66839"/>
    </source>
</evidence>
<evidence type="ECO:0000313" key="4">
    <source>
        <dbReference type="Proteomes" id="UP000008810"/>
    </source>
</evidence>
<dbReference type="EMBL" id="CM000882">
    <property type="protein sequence ID" value="PNT66839.1"/>
    <property type="molecule type" value="Genomic_DNA"/>
</dbReference>
<feature type="compositionally biased region" description="Basic and acidic residues" evidence="1">
    <location>
        <begin position="111"/>
        <end position="121"/>
    </location>
</feature>
<reference evidence="2 3" key="1">
    <citation type="journal article" date="2010" name="Nature">
        <title>Genome sequencing and analysis of the model grass Brachypodium distachyon.</title>
        <authorList>
            <consortium name="International Brachypodium Initiative"/>
        </authorList>
    </citation>
    <scope>NUCLEOTIDE SEQUENCE [LARGE SCALE GENOMIC DNA]</scope>
    <source>
        <strain evidence="2 3">Bd21</strain>
    </source>
</reference>